<comment type="caution">
    <text evidence="8">The sequence shown here is derived from an EMBL/GenBank/DDBJ whole genome shotgun (WGS) entry which is preliminary data.</text>
</comment>
<protein>
    <submittedName>
        <fullName evidence="8">RNA polymerase sigma-70 factor (ECF subfamily)</fullName>
    </submittedName>
</protein>
<keyword evidence="3" id="KW-0731">Sigma factor</keyword>
<dbReference type="Gene3D" id="1.10.1740.10">
    <property type="match status" value="1"/>
</dbReference>
<accession>A0A543CDC9</accession>
<evidence type="ECO:0000256" key="2">
    <source>
        <dbReference type="ARBA" id="ARBA00023015"/>
    </source>
</evidence>
<evidence type="ECO:0000313" key="8">
    <source>
        <dbReference type="EMBL" id="TQL95079.1"/>
    </source>
</evidence>
<dbReference type="Pfam" id="PF08281">
    <property type="entry name" value="Sigma70_r4_2"/>
    <property type="match status" value="1"/>
</dbReference>
<keyword evidence="5" id="KW-0804">Transcription</keyword>
<gene>
    <name evidence="8" type="ORF">FB559_0573</name>
</gene>
<feature type="domain" description="RNA polymerase sigma factor 70 region 4 type 2" evidence="7">
    <location>
        <begin position="118"/>
        <end position="171"/>
    </location>
</feature>
<dbReference type="RefSeq" id="WP_221639869.1">
    <property type="nucleotide sequence ID" value="NZ_VFOZ01000001.1"/>
</dbReference>
<dbReference type="NCBIfam" id="TIGR02937">
    <property type="entry name" value="sigma70-ECF"/>
    <property type="match status" value="1"/>
</dbReference>
<dbReference type="InterPro" id="IPR014284">
    <property type="entry name" value="RNA_pol_sigma-70_dom"/>
</dbReference>
<dbReference type="InterPro" id="IPR036388">
    <property type="entry name" value="WH-like_DNA-bd_sf"/>
</dbReference>
<dbReference type="Pfam" id="PF04542">
    <property type="entry name" value="Sigma70_r2"/>
    <property type="match status" value="1"/>
</dbReference>
<dbReference type="PANTHER" id="PTHR43133:SF8">
    <property type="entry name" value="RNA POLYMERASE SIGMA FACTOR HI_1459-RELATED"/>
    <property type="match status" value="1"/>
</dbReference>
<evidence type="ECO:0000259" key="7">
    <source>
        <dbReference type="Pfam" id="PF08281"/>
    </source>
</evidence>
<comment type="similarity">
    <text evidence="1">Belongs to the sigma-70 factor family. ECF subfamily.</text>
</comment>
<dbReference type="EMBL" id="VFOZ01000001">
    <property type="protein sequence ID" value="TQL95079.1"/>
    <property type="molecule type" value="Genomic_DNA"/>
</dbReference>
<name>A0A543CDC9_9ACTN</name>
<proteinExistence type="inferred from homology"/>
<dbReference type="InterPro" id="IPR013325">
    <property type="entry name" value="RNA_pol_sigma_r2"/>
</dbReference>
<evidence type="ECO:0000259" key="6">
    <source>
        <dbReference type="Pfam" id="PF04542"/>
    </source>
</evidence>
<organism evidence="8 9">
    <name type="scientific">Actinoallomurus bryophytorum</name>
    <dbReference type="NCBI Taxonomy" id="1490222"/>
    <lineage>
        <taxon>Bacteria</taxon>
        <taxon>Bacillati</taxon>
        <taxon>Actinomycetota</taxon>
        <taxon>Actinomycetes</taxon>
        <taxon>Streptosporangiales</taxon>
        <taxon>Thermomonosporaceae</taxon>
        <taxon>Actinoallomurus</taxon>
    </lineage>
</organism>
<keyword evidence="2" id="KW-0805">Transcription regulation</keyword>
<keyword evidence="4" id="KW-0238">DNA-binding</keyword>
<dbReference type="GO" id="GO:0003677">
    <property type="term" value="F:DNA binding"/>
    <property type="evidence" value="ECO:0007669"/>
    <property type="project" value="UniProtKB-KW"/>
</dbReference>
<evidence type="ECO:0000256" key="1">
    <source>
        <dbReference type="ARBA" id="ARBA00010641"/>
    </source>
</evidence>
<dbReference type="InterPro" id="IPR039425">
    <property type="entry name" value="RNA_pol_sigma-70-like"/>
</dbReference>
<dbReference type="InterPro" id="IPR013324">
    <property type="entry name" value="RNA_pol_sigma_r3/r4-like"/>
</dbReference>
<dbReference type="GO" id="GO:0016987">
    <property type="term" value="F:sigma factor activity"/>
    <property type="evidence" value="ECO:0007669"/>
    <property type="project" value="UniProtKB-KW"/>
</dbReference>
<evidence type="ECO:0000313" key="9">
    <source>
        <dbReference type="Proteomes" id="UP000316096"/>
    </source>
</evidence>
<dbReference type="Proteomes" id="UP000316096">
    <property type="component" value="Unassembled WGS sequence"/>
</dbReference>
<dbReference type="GO" id="GO:0006352">
    <property type="term" value="P:DNA-templated transcription initiation"/>
    <property type="evidence" value="ECO:0007669"/>
    <property type="project" value="InterPro"/>
</dbReference>
<evidence type="ECO:0000256" key="3">
    <source>
        <dbReference type="ARBA" id="ARBA00023082"/>
    </source>
</evidence>
<dbReference type="SUPFAM" id="SSF88946">
    <property type="entry name" value="Sigma2 domain of RNA polymerase sigma factors"/>
    <property type="match status" value="1"/>
</dbReference>
<dbReference type="Gene3D" id="1.10.10.10">
    <property type="entry name" value="Winged helix-like DNA-binding domain superfamily/Winged helix DNA-binding domain"/>
    <property type="match status" value="1"/>
</dbReference>
<dbReference type="SUPFAM" id="SSF88659">
    <property type="entry name" value="Sigma3 and sigma4 domains of RNA polymerase sigma factors"/>
    <property type="match status" value="1"/>
</dbReference>
<reference evidence="8 9" key="1">
    <citation type="submission" date="2019-06" db="EMBL/GenBank/DDBJ databases">
        <title>Sequencing the genomes of 1000 actinobacteria strains.</title>
        <authorList>
            <person name="Klenk H.-P."/>
        </authorList>
    </citation>
    <scope>NUCLEOTIDE SEQUENCE [LARGE SCALE GENOMIC DNA]</scope>
    <source>
        <strain evidence="8 9">DSM 102200</strain>
    </source>
</reference>
<sequence>MSSASPSDSELTRRAQSGEPGALGLLLARHRAGMRAVALSLLGHVPDVDDALQDAALVALRRIGGVRDPAAVGPWLRMIVRNTCRMRLRAPAMVPFTGDFASKAPTPEQIVDEHALRDWVWHAIEELSPPLRTAVMLRHFSEITSYEQIAAACEVPVGTVRSRLSQARAKLAEALLATATLAHDDAAALTAASAREAVETLAAAERGAMAEVAAERWSPRFELVGGQGERGGPQRAVAGMNGDLEAGVHQRFVQAVASRDIVIWEMDLINPPDDPEHCPPSVAWLMDLREGRVRRLRLFHPMSGV</sequence>
<evidence type="ECO:0000256" key="4">
    <source>
        <dbReference type="ARBA" id="ARBA00023125"/>
    </source>
</evidence>
<evidence type="ECO:0000256" key="5">
    <source>
        <dbReference type="ARBA" id="ARBA00023163"/>
    </source>
</evidence>
<dbReference type="CDD" id="cd06171">
    <property type="entry name" value="Sigma70_r4"/>
    <property type="match status" value="1"/>
</dbReference>
<keyword evidence="9" id="KW-1185">Reference proteome</keyword>
<dbReference type="InterPro" id="IPR007627">
    <property type="entry name" value="RNA_pol_sigma70_r2"/>
</dbReference>
<dbReference type="AlphaFoldDB" id="A0A543CDC9"/>
<feature type="domain" description="RNA polymerase sigma-70 region 2" evidence="6">
    <location>
        <begin position="27"/>
        <end position="90"/>
    </location>
</feature>
<dbReference type="InterPro" id="IPR013249">
    <property type="entry name" value="RNA_pol_sigma70_r4_t2"/>
</dbReference>
<dbReference type="PANTHER" id="PTHR43133">
    <property type="entry name" value="RNA POLYMERASE ECF-TYPE SIGMA FACTO"/>
    <property type="match status" value="1"/>
</dbReference>